<dbReference type="SUPFAM" id="SSF52218">
    <property type="entry name" value="Flavoproteins"/>
    <property type="match status" value="1"/>
</dbReference>
<keyword evidence="2" id="KW-0560">Oxidoreductase</keyword>
<dbReference type="InterPro" id="IPR051545">
    <property type="entry name" value="NAD(P)H_dehydrogenase_qn"/>
</dbReference>
<dbReference type="GO" id="GO:0005829">
    <property type="term" value="C:cytosol"/>
    <property type="evidence" value="ECO:0007669"/>
    <property type="project" value="TreeGrafter"/>
</dbReference>
<dbReference type="PANTHER" id="PTHR10204:SF34">
    <property type="entry name" value="NAD(P)H DEHYDROGENASE [QUINONE] 1 ISOFORM 1"/>
    <property type="match status" value="1"/>
</dbReference>
<organism evidence="4 5">
    <name type="scientific">Eubacterium cellulosolvens (strain ATCC 43171 / JCM 9499 / 6)</name>
    <name type="common">Cillobacterium cellulosolvens</name>
    <dbReference type="NCBI Taxonomy" id="633697"/>
    <lineage>
        <taxon>Bacteria</taxon>
        <taxon>Bacillati</taxon>
        <taxon>Bacillota</taxon>
        <taxon>Clostridia</taxon>
        <taxon>Eubacteriales</taxon>
        <taxon>Eubacteriaceae</taxon>
        <taxon>Eubacterium</taxon>
    </lineage>
</organism>
<gene>
    <name evidence="4" type="ORF">EubceDRAFT1_2613</name>
</gene>
<evidence type="ECO:0000259" key="3">
    <source>
        <dbReference type="Pfam" id="PF02525"/>
    </source>
</evidence>
<feature type="domain" description="Flavodoxin-like fold" evidence="3">
    <location>
        <begin position="1"/>
        <end position="186"/>
    </location>
</feature>
<dbReference type="Pfam" id="PF02525">
    <property type="entry name" value="Flavodoxin_2"/>
    <property type="match status" value="1"/>
</dbReference>
<dbReference type="OrthoDB" id="9805976at2"/>
<dbReference type="GO" id="GO:0003955">
    <property type="term" value="F:NAD(P)H dehydrogenase (quinone) activity"/>
    <property type="evidence" value="ECO:0007669"/>
    <property type="project" value="TreeGrafter"/>
</dbReference>
<accession>I5AX03</accession>
<evidence type="ECO:0000313" key="4">
    <source>
        <dbReference type="EMBL" id="EIM58326.1"/>
    </source>
</evidence>
<dbReference type="EMBL" id="CM001487">
    <property type="protein sequence ID" value="EIM58326.1"/>
    <property type="molecule type" value="Genomic_DNA"/>
</dbReference>
<dbReference type="InterPro" id="IPR029039">
    <property type="entry name" value="Flavoprotein-like_sf"/>
</dbReference>
<dbReference type="Proteomes" id="UP000005753">
    <property type="component" value="Chromosome"/>
</dbReference>
<proteinExistence type="inferred from homology"/>
<dbReference type="AlphaFoldDB" id="I5AX03"/>
<keyword evidence="5" id="KW-1185">Reference proteome</keyword>
<dbReference type="eggNOG" id="COG2249">
    <property type="taxonomic scope" value="Bacteria"/>
</dbReference>
<reference evidence="4 5" key="2">
    <citation type="submission" date="2012-02" db="EMBL/GenBank/DDBJ databases">
        <title>Improved High-Quality Draft sequence of Eubacterium cellulosolvens 6.</title>
        <authorList>
            <consortium name="US DOE Joint Genome Institute"/>
            <person name="Lucas S."/>
            <person name="Han J."/>
            <person name="Lapidus A."/>
            <person name="Cheng J.-F."/>
            <person name="Goodwin L."/>
            <person name="Pitluck S."/>
            <person name="Peters L."/>
            <person name="Mikhailova N."/>
            <person name="Gu W."/>
            <person name="Detter J.C."/>
            <person name="Han C."/>
            <person name="Tapia R."/>
            <person name="Land M."/>
            <person name="Hauser L."/>
            <person name="Kyrpides N."/>
            <person name="Ivanova N."/>
            <person name="Pagani I."/>
            <person name="Johnson E."/>
            <person name="Mukhopadhyay B."/>
            <person name="Anderson I."/>
            <person name="Woyke T."/>
        </authorList>
    </citation>
    <scope>NUCLEOTIDE SEQUENCE [LARGE SCALE GENOMIC DNA]</scope>
    <source>
        <strain evidence="4 5">6</strain>
    </source>
</reference>
<name>I5AX03_EUBC6</name>
<evidence type="ECO:0000256" key="1">
    <source>
        <dbReference type="ARBA" id="ARBA00006252"/>
    </source>
</evidence>
<dbReference type="Gene3D" id="3.40.50.360">
    <property type="match status" value="1"/>
</dbReference>
<dbReference type="PANTHER" id="PTHR10204">
    <property type="entry name" value="NAD P H OXIDOREDUCTASE-RELATED"/>
    <property type="match status" value="1"/>
</dbReference>
<dbReference type="STRING" id="633697.EubceDRAFT1_2613"/>
<dbReference type="HOGENOM" id="CLU_058643_1_0_9"/>
<protein>
    <submittedName>
        <fullName evidence="4">Putative NADPH-quinone reductase (Modulator of drug activity B)</fullName>
    </submittedName>
</protein>
<dbReference type="InterPro" id="IPR003680">
    <property type="entry name" value="Flavodoxin_fold"/>
</dbReference>
<sequence length="195" mass="22833">MNVMIIVCNAHEESFNHAIAERVRRIFENVGNRIYYHDLYRERFSPALPQNEIDARTTEGLDKYVEKTCAELLDSDVIVVVHPNWWGMPPGLLKGWIDRIFRRGVAYRFDPFGRSIGLLNGKKAMVFNTSNTPEDTEMKLYGDPLENLWKNCVFGMCGITDFKRRNFYGVIRSTEKERAEWLNEVQDMVMEEDEI</sequence>
<evidence type="ECO:0000256" key="2">
    <source>
        <dbReference type="ARBA" id="ARBA00023002"/>
    </source>
</evidence>
<comment type="similarity">
    <text evidence="1">Belongs to the NAD(P)H dehydrogenase (quinone) family.</text>
</comment>
<evidence type="ECO:0000313" key="5">
    <source>
        <dbReference type="Proteomes" id="UP000005753"/>
    </source>
</evidence>
<reference evidence="4 5" key="1">
    <citation type="submission" date="2010-08" db="EMBL/GenBank/DDBJ databases">
        <authorList>
            <consortium name="US DOE Joint Genome Institute (JGI-PGF)"/>
            <person name="Lucas S."/>
            <person name="Copeland A."/>
            <person name="Lapidus A."/>
            <person name="Cheng J.-F."/>
            <person name="Bruce D."/>
            <person name="Goodwin L."/>
            <person name="Pitluck S."/>
            <person name="Land M.L."/>
            <person name="Hauser L."/>
            <person name="Chang Y.-J."/>
            <person name="Anderson I.J."/>
            <person name="Johnson E."/>
            <person name="Mulhopadhyay B."/>
            <person name="Kyrpides N."/>
            <person name="Woyke T.J."/>
        </authorList>
    </citation>
    <scope>NUCLEOTIDE SEQUENCE [LARGE SCALE GENOMIC DNA]</scope>
    <source>
        <strain evidence="4 5">6</strain>
    </source>
</reference>